<keyword evidence="12" id="KW-0067">ATP-binding</keyword>
<dbReference type="InterPro" id="IPR036918">
    <property type="entry name" value="Pyrv_Knase_C_sf"/>
</dbReference>
<dbReference type="InterPro" id="IPR001697">
    <property type="entry name" value="Pyr_Knase"/>
</dbReference>
<dbReference type="SUPFAM" id="SSF51621">
    <property type="entry name" value="Phosphoenolpyruvate/pyruvate domain"/>
    <property type="match status" value="1"/>
</dbReference>
<feature type="domain" description="PEP-utilising enzyme mobile" evidence="20">
    <location>
        <begin position="502"/>
        <end position="572"/>
    </location>
</feature>
<evidence type="ECO:0000259" key="19">
    <source>
        <dbReference type="Pfam" id="PF00224"/>
    </source>
</evidence>
<dbReference type="Pfam" id="PF00391">
    <property type="entry name" value="PEP-utilizers"/>
    <property type="match status" value="1"/>
</dbReference>
<dbReference type="AlphaFoldDB" id="A0A0E4GC87"/>
<evidence type="ECO:0000256" key="13">
    <source>
        <dbReference type="ARBA" id="ARBA00022842"/>
    </source>
</evidence>
<evidence type="ECO:0000256" key="5">
    <source>
        <dbReference type="ARBA" id="ARBA00008663"/>
    </source>
</evidence>
<evidence type="ECO:0000256" key="3">
    <source>
        <dbReference type="ARBA" id="ARBA00004997"/>
    </source>
</evidence>
<evidence type="ECO:0000256" key="15">
    <source>
        <dbReference type="ARBA" id="ARBA00023152"/>
    </source>
</evidence>
<dbReference type="NCBIfam" id="TIGR01064">
    <property type="entry name" value="pyruv_kin"/>
    <property type="match status" value="1"/>
</dbReference>
<gene>
    <name evidence="22" type="ORF">2813</name>
</gene>
<evidence type="ECO:0000256" key="9">
    <source>
        <dbReference type="ARBA" id="ARBA00022723"/>
    </source>
</evidence>
<dbReference type="FunFam" id="3.20.20.60:FF:000001">
    <property type="entry name" value="Pyruvate kinase"/>
    <property type="match status" value="1"/>
</dbReference>
<dbReference type="Gene3D" id="3.50.30.10">
    <property type="entry name" value="Phosphohistidine domain"/>
    <property type="match status" value="1"/>
</dbReference>
<dbReference type="PRINTS" id="PR01050">
    <property type="entry name" value="PYRUVTKNASE"/>
</dbReference>
<comment type="similarity">
    <text evidence="5 18">Belongs to the pyruvate kinase family.</text>
</comment>
<organism evidence="22 23">
    <name type="scientific">Syntrophomonas zehnderi OL-4</name>
    <dbReference type="NCBI Taxonomy" id="690567"/>
    <lineage>
        <taxon>Bacteria</taxon>
        <taxon>Bacillati</taxon>
        <taxon>Bacillota</taxon>
        <taxon>Clostridia</taxon>
        <taxon>Eubacteriales</taxon>
        <taxon>Syntrophomonadaceae</taxon>
        <taxon>Syntrophomonas</taxon>
    </lineage>
</organism>
<evidence type="ECO:0000256" key="12">
    <source>
        <dbReference type="ARBA" id="ARBA00022840"/>
    </source>
</evidence>
<dbReference type="SUPFAM" id="SSF52935">
    <property type="entry name" value="PK C-terminal domain-like"/>
    <property type="match status" value="1"/>
</dbReference>
<dbReference type="UniPathway" id="UPA00109">
    <property type="reaction ID" value="UER00188"/>
</dbReference>
<evidence type="ECO:0000256" key="17">
    <source>
        <dbReference type="NCBIfam" id="TIGR01064"/>
    </source>
</evidence>
<dbReference type="InterPro" id="IPR015806">
    <property type="entry name" value="Pyrv_Knase_insert_dom_sf"/>
</dbReference>
<dbReference type="SUPFAM" id="SSF52009">
    <property type="entry name" value="Phosphohistidine domain"/>
    <property type="match status" value="1"/>
</dbReference>
<evidence type="ECO:0000256" key="18">
    <source>
        <dbReference type="RuleBase" id="RU000504"/>
    </source>
</evidence>
<comment type="pathway">
    <text evidence="3 18">Carbohydrate degradation; glycolysis; pyruvate from D-glyceraldehyde 3-phosphate: step 5/5.</text>
</comment>
<dbReference type="RefSeq" id="WP_046500168.1">
    <property type="nucleotide sequence ID" value="NZ_CGIH01000053.1"/>
</dbReference>
<comment type="catalytic activity">
    <reaction evidence="18">
        <text>pyruvate + ATP = phosphoenolpyruvate + ADP + H(+)</text>
        <dbReference type="Rhea" id="RHEA:18157"/>
        <dbReference type="ChEBI" id="CHEBI:15361"/>
        <dbReference type="ChEBI" id="CHEBI:15378"/>
        <dbReference type="ChEBI" id="CHEBI:30616"/>
        <dbReference type="ChEBI" id="CHEBI:58702"/>
        <dbReference type="ChEBI" id="CHEBI:456216"/>
        <dbReference type="EC" id="2.7.1.40"/>
    </reaction>
</comment>
<dbReference type="GO" id="GO:0000287">
    <property type="term" value="F:magnesium ion binding"/>
    <property type="evidence" value="ECO:0007669"/>
    <property type="project" value="UniProtKB-UniRule"/>
</dbReference>
<keyword evidence="13 18" id="KW-0460">Magnesium</keyword>
<dbReference type="PANTHER" id="PTHR11817">
    <property type="entry name" value="PYRUVATE KINASE"/>
    <property type="match status" value="1"/>
</dbReference>
<evidence type="ECO:0000313" key="23">
    <source>
        <dbReference type="Proteomes" id="UP000045545"/>
    </source>
</evidence>
<proteinExistence type="inferred from homology"/>
<dbReference type="GO" id="GO:0030955">
    <property type="term" value="F:potassium ion binding"/>
    <property type="evidence" value="ECO:0007669"/>
    <property type="project" value="UniProtKB-UniRule"/>
</dbReference>
<sequence>MRKTKIICTIGPASEDGDKIRNMILNGMNVARLNFSHGTHAEHKKRIDLVRRVAAELDQPVALMLDTKGPEIRTGKLKSPTITLQAGQRFTLTTREILGNNQEVQVSYPNMAREVEKGSTILIADGLINLLVEETTSTDIICSVVNGGEIGERKGINVPGVRINMPFLNPKDIDDIHFAIEEELDFIAASFVRTAEDVLEIRRILEKQQADIDIIAKIESQGGVDNLEDIIKVADGVMVARGDLGVEIPAEEVPLAQKNIINICNDTGKVVIIATQMLDSMMVNPRPTRAEVSDVANAIFDGADAIMLSGESAAGKYPVEAVETMARIAKRAEEVLPYKDMLRKKRMQGTQSITDAISYATCTTASNLGISAIITATTTGTTARMVAKYRPEAAILAVTPNPRILKKLALVWGVNPILTRETQGTDEILDEALAVCLEKKYINCGDMVVLTGGSPSGFSGGTNLIKVHVVGKILLQGMGIGTKPVNGHVRVIQKDEDLERIKTGDILVCKAANAAFSPYLEKVQALIAEAGGLTSDAAIMGLTLGIPVIVGAQDATNILQDRMLITVDTSHGRIYSGLTKVL</sequence>
<dbReference type="STRING" id="690567.2813"/>
<evidence type="ECO:0000259" key="20">
    <source>
        <dbReference type="Pfam" id="PF00391"/>
    </source>
</evidence>
<dbReference type="GO" id="GO:0005524">
    <property type="term" value="F:ATP binding"/>
    <property type="evidence" value="ECO:0007669"/>
    <property type="project" value="UniProtKB-KW"/>
</dbReference>
<evidence type="ECO:0000256" key="1">
    <source>
        <dbReference type="ARBA" id="ARBA00001946"/>
    </source>
</evidence>
<accession>A0A0E4GC87</accession>
<reference evidence="22 23" key="1">
    <citation type="submission" date="2015-03" db="EMBL/GenBank/DDBJ databases">
        <authorList>
            <person name="Murphy D."/>
        </authorList>
    </citation>
    <scope>NUCLEOTIDE SEQUENCE [LARGE SCALE GENOMIC DNA]</scope>
    <source>
        <strain evidence="22 23">OL-4</strain>
    </source>
</reference>
<dbReference type="InterPro" id="IPR011037">
    <property type="entry name" value="Pyrv_Knase-like_insert_dom_sf"/>
</dbReference>
<dbReference type="SUPFAM" id="SSF50800">
    <property type="entry name" value="PK beta-barrel domain-like"/>
    <property type="match status" value="1"/>
</dbReference>
<evidence type="ECO:0000256" key="16">
    <source>
        <dbReference type="ARBA" id="ARBA00023317"/>
    </source>
</evidence>
<dbReference type="GO" id="GO:0006950">
    <property type="term" value="P:response to stress"/>
    <property type="evidence" value="ECO:0007669"/>
    <property type="project" value="UniProtKB-ARBA"/>
</dbReference>
<keyword evidence="8 18" id="KW-0808">Transferase</keyword>
<protein>
    <recommendedName>
        <fullName evidence="7 17">Pyruvate kinase</fullName>
        <ecNumber evidence="6 17">2.7.1.40</ecNumber>
    </recommendedName>
</protein>
<dbReference type="EMBL" id="CGIH01000053">
    <property type="protein sequence ID" value="CFY12242.1"/>
    <property type="molecule type" value="Genomic_DNA"/>
</dbReference>
<dbReference type="Pfam" id="PF02887">
    <property type="entry name" value="PK_C"/>
    <property type="match status" value="1"/>
</dbReference>
<evidence type="ECO:0000313" key="22">
    <source>
        <dbReference type="EMBL" id="CFY12242.1"/>
    </source>
</evidence>
<evidence type="ECO:0000256" key="2">
    <source>
        <dbReference type="ARBA" id="ARBA00001958"/>
    </source>
</evidence>
<dbReference type="FunFam" id="2.40.33.10:FF:000001">
    <property type="entry name" value="Pyruvate kinase"/>
    <property type="match status" value="1"/>
</dbReference>
<dbReference type="InterPro" id="IPR015795">
    <property type="entry name" value="Pyrv_Knase_C"/>
</dbReference>
<feature type="domain" description="Pyruvate kinase barrel" evidence="19">
    <location>
        <begin position="1"/>
        <end position="322"/>
    </location>
</feature>
<dbReference type="Gene3D" id="3.20.20.60">
    <property type="entry name" value="Phosphoenolpyruvate-binding domains"/>
    <property type="match status" value="1"/>
</dbReference>
<dbReference type="GO" id="GO:0016301">
    <property type="term" value="F:kinase activity"/>
    <property type="evidence" value="ECO:0007669"/>
    <property type="project" value="UniProtKB-KW"/>
</dbReference>
<keyword evidence="16 22" id="KW-0670">Pyruvate</keyword>
<evidence type="ECO:0000259" key="21">
    <source>
        <dbReference type="Pfam" id="PF02887"/>
    </source>
</evidence>
<dbReference type="OrthoDB" id="9812123at2"/>
<evidence type="ECO:0000256" key="10">
    <source>
        <dbReference type="ARBA" id="ARBA00022741"/>
    </source>
</evidence>
<dbReference type="Gene3D" id="2.40.33.10">
    <property type="entry name" value="PK beta-barrel domain-like"/>
    <property type="match status" value="1"/>
</dbReference>
<dbReference type="GO" id="GO:0004743">
    <property type="term" value="F:pyruvate kinase activity"/>
    <property type="evidence" value="ECO:0007669"/>
    <property type="project" value="UniProtKB-UniRule"/>
</dbReference>
<dbReference type="InterPro" id="IPR015813">
    <property type="entry name" value="Pyrv/PenolPyrv_kinase-like_dom"/>
</dbReference>
<evidence type="ECO:0000256" key="14">
    <source>
        <dbReference type="ARBA" id="ARBA00022958"/>
    </source>
</evidence>
<keyword evidence="23" id="KW-1185">Reference proteome</keyword>
<feature type="domain" description="Pyruvate kinase C-terminal" evidence="21">
    <location>
        <begin position="355"/>
        <end position="468"/>
    </location>
</feature>
<evidence type="ECO:0000256" key="8">
    <source>
        <dbReference type="ARBA" id="ARBA00022679"/>
    </source>
</evidence>
<dbReference type="InterPro" id="IPR040442">
    <property type="entry name" value="Pyrv_kinase-like_dom_sf"/>
</dbReference>
<keyword evidence="9" id="KW-0479">Metal-binding</keyword>
<dbReference type="InterPro" id="IPR008279">
    <property type="entry name" value="PEP-util_enz_mobile_dom"/>
</dbReference>
<comment type="cofactor">
    <cofactor evidence="2">
        <name>K(+)</name>
        <dbReference type="ChEBI" id="CHEBI:29103"/>
    </cofactor>
</comment>
<keyword evidence="11 18" id="KW-0418">Kinase</keyword>
<name>A0A0E4GC87_9FIRM</name>
<dbReference type="InterPro" id="IPR015793">
    <property type="entry name" value="Pyrv_Knase_brl"/>
</dbReference>
<dbReference type="Pfam" id="PF00224">
    <property type="entry name" value="PK"/>
    <property type="match status" value="1"/>
</dbReference>
<evidence type="ECO:0000256" key="7">
    <source>
        <dbReference type="ARBA" id="ARBA00018587"/>
    </source>
</evidence>
<evidence type="ECO:0000256" key="11">
    <source>
        <dbReference type="ARBA" id="ARBA00022777"/>
    </source>
</evidence>
<comment type="cofactor">
    <cofactor evidence="1">
        <name>Mg(2+)</name>
        <dbReference type="ChEBI" id="CHEBI:18420"/>
    </cofactor>
</comment>
<dbReference type="NCBIfam" id="NF004491">
    <property type="entry name" value="PRK05826.1"/>
    <property type="match status" value="1"/>
</dbReference>
<evidence type="ECO:0000256" key="4">
    <source>
        <dbReference type="ARBA" id="ARBA00006237"/>
    </source>
</evidence>
<evidence type="ECO:0000256" key="6">
    <source>
        <dbReference type="ARBA" id="ARBA00012142"/>
    </source>
</evidence>
<keyword evidence="14" id="KW-0630">Potassium</keyword>
<dbReference type="NCBIfam" id="NF004978">
    <property type="entry name" value="PRK06354.1"/>
    <property type="match status" value="1"/>
</dbReference>
<keyword evidence="10" id="KW-0547">Nucleotide-binding</keyword>
<keyword evidence="15 18" id="KW-0324">Glycolysis</keyword>
<dbReference type="InterPro" id="IPR036637">
    <property type="entry name" value="Phosphohistidine_dom_sf"/>
</dbReference>
<dbReference type="EC" id="2.7.1.40" evidence="6 17"/>
<comment type="similarity">
    <text evidence="4">In the C-terminal section; belongs to the PEP-utilizing enzyme family.</text>
</comment>
<dbReference type="Gene3D" id="3.40.1380.20">
    <property type="entry name" value="Pyruvate kinase, C-terminal domain"/>
    <property type="match status" value="1"/>
</dbReference>
<dbReference type="Proteomes" id="UP000045545">
    <property type="component" value="Unassembled WGS sequence"/>
</dbReference>